<feature type="compositionally biased region" description="Low complexity" evidence="3">
    <location>
        <begin position="367"/>
        <end position="380"/>
    </location>
</feature>
<sequence>MKQHFKKSIRFLLFLSSPYNLLPFLLPPPKNNRKLSAYPTDPSALLCPDPTHARQAGAAVAVAARLSQGISEIARRLVLSPRRLAGPLPAGLAQWFPALEELDVSGTGLAELGAELLALPRLRTLLAKNNRLGGPGSLPKGLAQAPLGRSLRVLNLSGNRFAEVPPALLGLRGLQSLSLGGNRLHGIPPDIQELRSLEFLYLGGNFITSIPPELANLPSLSYLVLCDNKIQSIPPQLAQLHSLRSLSLHNNLLTYLPREILNLVHLEELSLRGNPLVVRFVRDLTYNPPSLQELAGRTIKTRNVPYAPSDLPENLVRYLSLASNCPNPKCGGVYFDSCVRQIKFVDFCGKYRLPLMHYLCSPECSSPCSSASQSSTSQSESDSEDEASVAARRMQKVLLG</sequence>
<dbReference type="Proteomes" id="UP000694420">
    <property type="component" value="Unplaced"/>
</dbReference>
<dbReference type="Gene3D" id="3.80.10.10">
    <property type="entry name" value="Ribonuclease Inhibitor"/>
    <property type="match status" value="2"/>
</dbReference>
<gene>
    <name evidence="4" type="primary">LRRC58</name>
</gene>
<dbReference type="SMART" id="SM00369">
    <property type="entry name" value="LRR_TYP"/>
    <property type="match status" value="6"/>
</dbReference>
<accession>A0A8C6Z1T7</accession>
<name>A0A8C6Z1T7_NOTPE</name>
<keyword evidence="1" id="KW-0433">Leucine-rich repeat</keyword>
<dbReference type="Ensembl" id="ENSNPET00000009017.1">
    <property type="protein sequence ID" value="ENSNPEP00000008794.1"/>
    <property type="gene ID" value="ENSNPEG00000006611.1"/>
</dbReference>
<proteinExistence type="predicted"/>
<evidence type="ECO:0000313" key="4">
    <source>
        <dbReference type="Ensembl" id="ENSNPEP00000008794.1"/>
    </source>
</evidence>
<keyword evidence="2" id="KW-0677">Repeat</keyword>
<dbReference type="AlphaFoldDB" id="A0A8C6Z1T7"/>
<dbReference type="PROSITE" id="PS51450">
    <property type="entry name" value="LRR"/>
    <property type="match status" value="3"/>
</dbReference>
<dbReference type="Pfam" id="PF13855">
    <property type="entry name" value="LRR_8"/>
    <property type="match status" value="2"/>
</dbReference>
<evidence type="ECO:0000313" key="5">
    <source>
        <dbReference type="Proteomes" id="UP000694420"/>
    </source>
</evidence>
<dbReference type="SUPFAM" id="SSF52058">
    <property type="entry name" value="L domain-like"/>
    <property type="match status" value="1"/>
</dbReference>
<organism evidence="4 5">
    <name type="scientific">Nothoprocta perdicaria</name>
    <name type="common">Chilean tinamou</name>
    <name type="synonym">Crypturus perdicarius</name>
    <dbReference type="NCBI Taxonomy" id="30464"/>
    <lineage>
        <taxon>Eukaryota</taxon>
        <taxon>Metazoa</taxon>
        <taxon>Chordata</taxon>
        <taxon>Craniata</taxon>
        <taxon>Vertebrata</taxon>
        <taxon>Euteleostomi</taxon>
        <taxon>Archelosauria</taxon>
        <taxon>Archosauria</taxon>
        <taxon>Dinosauria</taxon>
        <taxon>Saurischia</taxon>
        <taxon>Theropoda</taxon>
        <taxon>Coelurosauria</taxon>
        <taxon>Aves</taxon>
        <taxon>Palaeognathae</taxon>
        <taxon>Tinamiformes</taxon>
        <taxon>Tinamidae</taxon>
        <taxon>Nothoprocta</taxon>
    </lineage>
</organism>
<dbReference type="InterPro" id="IPR050216">
    <property type="entry name" value="LRR_domain-containing"/>
</dbReference>
<keyword evidence="5" id="KW-1185">Reference proteome</keyword>
<dbReference type="InterPro" id="IPR001611">
    <property type="entry name" value="Leu-rich_rpt"/>
</dbReference>
<dbReference type="PANTHER" id="PTHR48051">
    <property type="match status" value="1"/>
</dbReference>
<reference evidence="4" key="2">
    <citation type="submission" date="2025-09" db="UniProtKB">
        <authorList>
            <consortium name="Ensembl"/>
        </authorList>
    </citation>
    <scope>IDENTIFICATION</scope>
</reference>
<dbReference type="PANTHER" id="PTHR48051:SF53">
    <property type="entry name" value="LEUCINE RICH REPEAT CONTAINING 58"/>
    <property type="match status" value="1"/>
</dbReference>
<dbReference type="GO" id="GO:0005737">
    <property type="term" value="C:cytoplasm"/>
    <property type="evidence" value="ECO:0007669"/>
    <property type="project" value="TreeGrafter"/>
</dbReference>
<feature type="region of interest" description="Disordered" evidence="3">
    <location>
        <begin position="367"/>
        <end position="390"/>
    </location>
</feature>
<dbReference type="InterPro" id="IPR032675">
    <property type="entry name" value="LRR_dom_sf"/>
</dbReference>
<dbReference type="InterPro" id="IPR003591">
    <property type="entry name" value="Leu-rich_rpt_typical-subtyp"/>
</dbReference>
<reference evidence="4" key="1">
    <citation type="submission" date="2025-08" db="UniProtKB">
        <authorList>
            <consortium name="Ensembl"/>
        </authorList>
    </citation>
    <scope>IDENTIFICATION</scope>
</reference>
<evidence type="ECO:0000256" key="2">
    <source>
        <dbReference type="ARBA" id="ARBA00022737"/>
    </source>
</evidence>
<evidence type="ECO:0000256" key="1">
    <source>
        <dbReference type="ARBA" id="ARBA00022614"/>
    </source>
</evidence>
<evidence type="ECO:0000256" key="3">
    <source>
        <dbReference type="SAM" id="MobiDB-lite"/>
    </source>
</evidence>
<protein>
    <submittedName>
        <fullName evidence="4">Leucine rich repeat containing 58</fullName>
    </submittedName>
</protein>